<keyword evidence="2" id="KW-1185">Reference proteome</keyword>
<comment type="caution">
    <text evidence="1">The sequence shown here is derived from an EMBL/GenBank/DDBJ whole genome shotgun (WGS) entry which is preliminary data.</text>
</comment>
<accession>A0A6A3CX21</accession>
<proteinExistence type="predicted"/>
<protein>
    <submittedName>
        <fullName evidence="1">Thioredoxin m(Mitochondrial)-type</fullName>
    </submittedName>
</protein>
<dbReference type="EMBL" id="VEPZ02000094">
    <property type="protein sequence ID" value="KAE8733646.1"/>
    <property type="molecule type" value="Genomic_DNA"/>
</dbReference>
<dbReference type="Proteomes" id="UP000436088">
    <property type="component" value="Unassembled WGS sequence"/>
</dbReference>
<gene>
    <name evidence="1" type="ORF">F3Y22_tig00001120pilonHSYRG00323</name>
</gene>
<reference evidence="1" key="1">
    <citation type="submission" date="2019-09" db="EMBL/GenBank/DDBJ databases">
        <title>Draft genome information of white flower Hibiscus syriacus.</title>
        <authorList>
            <person name="Kim Y.-M."/>
        </authorList>
    </citation>
    <scope>NUCLEOTIDE SEQUENCE [LARGE SCALE GENOMIC DNA]</scope>
    <source>
        <strain evidence="1">YM2019G1</strain>
    </source>
</reference>
<name>A0A6A3CX21_HIBSY</name>
<evidence type="ECO:0000313" key="2">
    <source>
        <dbReference type="Proteomes" id="UP000436088"/>
    </source>
</evidence>
<dbReference type="AlphaFoldDB" id="A0A6A3CX21"/>
<sequence length="129" mass="14411">MSVERSFETWEEVQRHGQDLADWLAQGFTGLIQSHMNPPSFTWPNPPKPKLFDLEIPSQSFVNKDFGLPIDKSVIFHIGSIGNRIDQVGAEFGAGLNGLVQQFFRRLPIPFSVEESVVVSVRGDTNVKG</sequence>
<dbReference type="PANTHER" id="PTHR34541:SF2">
    <property type="entry name" value="OS01G0729900 PROTEIN"/>
    <property type="match status" value="1"/>
</dbReference>
<organism evidence="1 2">
    <name type="scientific">Hibiscus syriacus</name>
    <name type="common">Rose of Sharon</name>
    <dbReference type="NCBI Taxonomy" id="106335"/>
    <lineage>
        <taxon>Eukaryota</taxon>
        <taxon>Viridiplantae</taxon>
        <taxon>Streptophyta</taxon>
        <taxon>Embryophyta</taxon>
        <taxon>Tracheophyta</taxon>
        <taxon>Spermatophyta</taxon>
        <taxon>Magnoliopsida</taxon>
        <taxon>eudicotyledons</taxon>
        <taxon>Gunneridae</taxon>
        <taxon>Pentapetalae</taxon>
        <taxon>rosids</taxon>
        <taxon>malvids</taxon>
        <taxon>Malvales</taxon>
        <taxon>Malvaceae</taxon>
        <taxon>Malvoideae</taxon>
        <taxon>Hibiscus</taxon>
    </lineage>
</organism>
<evidence type="ECO:0000313" key="1">
    <source>
        <dbReference type="EMBL" id="KAE8733646.1"/>
    </source>
</evidence>
<dbReference type="PANTHER" id="PTHR34541">
    <property type="entry name" value="OS01G0729900 PROTEIN"/>
    <property type="match status" value="1"/>
</dbReference>